<evidence type="ECO:0000313" key="2">
    <source>
        <dbReference type="Proteomes" id="UP001258315"/>
    </source>
</evidence>
<evidence type="ECO:0000313" key="1">
    <source>
        <dbReference type="EMBL" id="MDT3405462.1"/>
    </source>
</evidence>
<dbReference type="RefSeq" id="WP_311954045.1">
    <property type="nucleotide sequence ID" value="NZ_JAVLVU010000001.1"/>
</dbReference>
<gene>
    <name evidence="1" type="ORF">QE417_004534</name>
</gene>
<dbReference type="EMBL" id="JAVLVU010000001">
    <property type="protein sequence ID" value="MDT3405462.1"/>
    <property type="molecule type" value="Genomic_DNA"/>
</dbReference>
<organism evidence="1 2">
    <name type="scientific">Mucilaginibacter terrae</name>
    <dbReference type="NCBI Taxonomy" id="1955052"/>
    <lineage>
        <taxon>Bacteria</taxon>
        <taxon>Pseudomonadati</taxon>
        <taxon>Bacteroidota</taxon>
        <taxon>Sphingobacteriia</taxon>
        <taxon>Sphingobacteriales</taxon>
        <taxon>Sphingobacteriaceae</taxon>
        <taxon>Mucilaginibacter</taxon>
    </lineage>
</organism>
<comment type="caution">
    <text evidence="1">The sequence shown here is derived from an EMBL/GenBank/DDBJ whole genome shotgun (WGS) entry which is preliminary data.</text>
</comment>
<keyword evidence="2" id="KW-1185">Reference proteome</keyword>
<protein>
    <submittedName>
        <fullName evidence="1">Uncharacterized protein</fullName>
    </submittedName>
</protein>
<dbReference type="Proteomes" id="UP001258315">
    <property type="component" value="Unassembled WGS sequence"/>
</dbReference>
<accession>A0ABU3H0C5</accession>
<name>A0ABU3H0C5_9SPHI</name>
<proteinExistence type="predicted"/>
<reference evidence="2" key="1">
    <citation type="submission" date="2023-07" db="EMBL/GenBank/DDBJ databases">
        <title>Functional and genomic diversity of the sorghum phyllosphere microbiome.</title>
        <authorList>
            <person name="Shade A."/>
        </authorList>
    </citation>
    <scope>NUCLEOTIDE SEQUENCE [LARGE SCALE GENOMIC DNA]</scope>
    <source>
        <strain evidence="2">SORGH_AS_0422</strain>
    </source>
</reference>
<sequence length="165" mass="18960">MAHSNAPVVMQRNKMIYSGPYNNTHRYQRDVYLDESSFTLNINPAVLSLIDHYEASYSLAYYEKFQNVYNWREDGPGGATSHPESAGPNFQDNENIIHLNFTEVAYSNKTNDPQDENGDIWMPLNAVNNHYVVKVTVKLFPKAPYNTEPIVLTRSYLPNYTLFAD</sequence>